<name>A0A4R6R8P6_9BURK</name>
<keyword evidence="4" id="KW-0175">Coiled coil</keyword>
<comment type="subcellular location">
    <subcellularLocation>
        <location evidence="1">Cell envelope</location>
    </subcellularLocation>
</comment>
<dbReference type="Gene3D" id="1.10.287.470">
    <property type="entry name" value="Helix hairpin bin"/>
    <property type="match status" value="1"/>
</dbReference>
<comment type="similarity">
    <text evidence="2">Belongs to the membrane fusion protein (MFP) (TC 8.A.1) family.</text>
</comment>
<dbReference type="AlphaFoldDB" id="A0A4R6R8P6"/>
<accession>A0A4R6R8P6</accession>
<comment type="caution">
    <text evidence="8">The sequence shown here is derived from an EMBL/GenBank/DDBJ whole genome shotgun (WGS) entry which is preliminary data.</text>
</comment>
<dbReference type="InterPro" id="IPR058627">
    <property type="entry name" value="MdtA-like_C"/>
</dbReference>
<evidence type="ECO:0000256" key="3">
    <source>
        <dbReference type="ARBA" id="ARBA00022448"/>
    </source>
</evidence>
<keyword evidence="9" id="KW-1185">Reference proteome</keyword>
<dbReference type="OrthoDB" id="9806939at2"/>
<dbReference type="PROSITE" id="PS51257">
    <property type="entry name" value="PROKAR_LIPOPROTEIN"/>
    <property type="match status" value="1"/>
</dbReference>
<dbReference type="GO" id="GO:1990281">
    <property type="term" value="C:efflux pump complex"/>
    <property type="evidence" value="ECO:0007669"/>
    <property type="project" value="TreeGrafter"/>
</dbReference>
<dbReference type="NCBIfam" id="TIGR01730">
    <property type="entry name" value="RND_mfp"/>
    <property type="match status" value="1"/>
</dbReference>
<dbReference type="Gene3D" id="2.40.30.170">
    <property type="match status" value="1"/>
</dbReference>
<sequence>MNTLRWPPVALIFSLVAASMLVACSKPAEAPPVVRSVRTLVLAESAGALSREFAAEVRARTESRLGFRVGGKVTRRLVELGQHVQAGQALVQLDPQDLKLGEDVARAGLATAEAQAAQAAADLRRFKELRAQGFISEAELERHSTNERAAQAALRQARAQTGVQANQASYAVLTATAAGVITSVDVEPGQVVAAGLPVLTLAHDGARDVVFAVPEDLGAVVRPLAGKPGAVQVRRWGAADWLNAAVREVAAATDPVTRTYLAKADVSGTAFATFELGQTASVQMRVPTRVAVGLQLPLPAVVERDGKSVVWVLDPASMTVQPQPVVTTDVLGNVVQIARGLKAGQEVVTAGAHVLQPGQKVRRFQEAAAAASAPRS</sequence>
<dbReference type="InterPro" id="IPR006143">
    <property type="entry name" value="RND_pump_MFP"/>
</dbReference>
<keyword evidence="5" id="KW-0732">Signal</keyword>
<dbReference type="Proteomes" id="UP000294593">
    <property type="component" value="Unassembled WGS sequence"/>
</dbReference>
<feature type="domain" description="Multidrug resistance protein MdtA-like barrel-sandwich hybrid" evidence="6">
    <location>
        <begin position="66"/>
        <end position="195"/>
    </location>
</feature>
<evidence type="ECO:0000313" key="8">
    <source>
        <dbReference type="EMBL" id="TDP82175.1"/>
    </source>
</evidence>
<feature type="signal peptide" evidence="5">
    <location>
        <begin position="1"/>
        <end position="30"/>
    </location>
</feature>
<evidence type="ECO:0000256" key="4">
    <source>
        <dbReference type="SAM" id="Coils"/>
    </source>
</evidence>
<evidence type="ECO:0000313" key="9">
    <source>
        <dbReference type="Proteomes" id="UP000294593"/>
    </source>
</evidence>
<protein>
    <submittedName>
        <fullName evidence="8">RND family efflux transporter MFP subunit</fullName>
    </submittedName>
</protein>
<evidence type="ECO:0000256" key="5">
    <source>
        <dbReference type="SAM" id="SignalP"/>
    </source>
</evidence>
<evidence type="ECO:0000259" key="6">
    <source>
        <dbReference type="Pfam" id="PF25917"/>
    </source>
</evidence>
<feature type="coiled-coil region" evidence="4">
    <location>
        <begin position="109"/>
        <end position="160"/>
    </location>
</feature>
<organism evidence="8 9">
    <name type="scientific">Aquabacterium commune</name>
    <dbReference type="NCBI Taxonomy" id="70586"/>
    <lineage>
        <taxon>Bacteria</taxon>
        <taxon>Pseudomonadati</taxon>
        <taxon>Pseudomonadota</taxon>
        <taxon>Betaproteobacteria</taxon>
        <taxon>Burkholderiales</taxon>
        <taxon>Aquabacterium</taxon>
    </lineage>
</organism>
<dbReference type="Gene3D" id="2.40.420.20">
    <property type="match status" value="1"/>
</dbReference>
<proteinExistence type="inferred from homology"/>
<evidence type="ECO:0000256" key="1">
    <source>
        <dbReference type="ARBA" id="ARBA00004196"/>
    </source>
</evidence>
<dbReference type="Pfam" id="PF25967">
    <property type="entry name" value="RND-MFP_C"/>
    <property type="match status" value="1"/>
</dbReference>
<dbReference type="GO" id="GO:0015562">
    <property type="term" value="F:efflux transmembrane transporter activity"/>
    <property type="evidence" value="ECO:0007669"/>
    <property type="project" value="TreeGrafter"/>
</dbReference>
<feature type="domain" description="Multidrug resistance protein MdtA-like C-terminal permuted SH3" evidence="7">
    <location>
        <begin position="303"/>
        <end position="352"/>
    </location>
</feature>
<dbReference type="Gene3D" id="2.40.50.100">
    <property type="match status" value="1"/>
</dbReference>
<dbReference type="InterPro" id="IPR058625">
    <property type="entry name" value="MdtA-like_BSH"/>
</dbReference>
<evidence type="ECO:0000256" key="2">
    <source>
        <dbReference type="ARBA" id="ARBA00009477"/>
    </source>
</evidence>
<evidence type="ECO:0000259" key="7">
    <source>
        <dbReference type="Pfam" id="PF25967"/>
    </source>
</evidence>
<dbReference type="PANTHER" id="PTHR30469">
    <property type="entry name" value="MULTIDRUG RESISTANCE PROTEIN MDTA"/>
    <property type="match status" value="1"/>
</dbReference>
<gene>
    <name evidence="8" type="ORF">EV672_106131</name>
</gene>
<dbReference type="Pfam" id="PF25917">
    <property type="entry name" value="BSH_RND"/>
    <property type="match status" value="1"/>
</dbReference>
<dbReference type="EMBL" id="SNXW01000006">
    <property type="protein sequence ID" value="TDP82175.1"/>
    <property type="molecule type" value="Genomic_DNA"/>
</dbReference>
<reference evidence="8 9" key="1">
    <citation type="submission" date="2019-03" db="EMBL/GenBank/DDBJ databases">
        <title>Genomic Encyclopedia of Type Strains, Phase IV (KMG-IV): sequencing the most valuable type-strain genomes for metagenomic binning, comparative biology and taxonomic classification.</title>
        <authorList>
            <person name="Goeker M."/>
        </authorList>
    </citation>
    <scope>NUCLEOTIDE SEQUENCE [LARGE SCALE GENOMIC DNA]</scope>
    <source>
        <strain evidence="8 9">DSM 11901</strain>
    </source>
</reference>
<keyword evidence="3" id="KW-0813">Transport</keyword>
<feature type="chain" id="PRO_5020558778" evidence="5">
    <location>
        <begin position="31"/>
        <end position="376"/>
    </location>
</feature>
<dbReference type="SUPFAM" id="SSF111369">
    <property type="entry name" value="HlyD-like secretion proteins"/>
    <property type="match status" value="1"/>
</dbReference>
<dbReference type="PANTHER" id="PTHR30469:SF15">
    <property type="entry name" value="HLYD FAMILY OF SECRETION PROTEINS"/>
    <property type="match status" value="1"/>
</dbReference>